<evidence type="ECO:0000313" key="1">
    <source>
        <dbReference type="EMBL" id="MEL7695432.1"/>
    </source>
</evidence>
<proteinExistence type="predicted"/>
<reference evidence="1 2" key="1">
    <citation type="submission" date="2024-04" db="EMBL/GenBank/DDBJ databases">
        <authorList>
            <person name="Suleimanova A.D."/>
            <person name="Pudova D.S."/>
            <person name="Shagimardanova E.I."/>
            <person name="Sharipova M.R."/>
        </authorList>
    </citation>
    <scope>NUCLEOTIDE SEQUENCE [LARGE SCALE GENOMIC DNA]</scope>
    <source>
        <strain evidence="1 2">3.1</strain>
    </source>
</reference>
<name>A0ABU9MHS9_9GAMM</name>
<comment type="caution">
    <text evidence="1">The sequence shown here is derived from an EMBL/GenBank/DDBJ whole genome shotgun (WGS) entry which is preliminary data.</text>
</comment>
<dbReference type="Proteomes" id="UP001468095">
    <property type="component" value="Unassembled WGS sequence"/>
</dbReference>
<evidence type="ECO:0000313" key="2">
    <source>
        <dbReference type="Proteomes" id="UP001468095"/>
    </source>
</evidence>
<organism evidence="1 2">
    <name type="scientific">Pantoea brenneri</name>
    <dbReference type="NCBI Taxonomy" id="472694"/>
    <lineage>
        <taxon>Bacteria</taxon>
        <taxon>Pseudomonadati</taxon>
        <taxon>Pseudomonadota</taxon>
        <taxon>Gammaproteobacteria</taxon>
        <taxon>Enterobacterales</taxon>
        <taxon>Erwiniaceae</taxon>
        <taxon>Pantoea</taxon>
    </lineage>
</organism>
<keyword evidence="2" id="KW-1185">Reference proteome</keyword>
<dbReference type="RefSeq" id="WP_031377911.1">
    <property type="nucleotide sequence ID" value="NZ_JBCGBG010000001.1"/>
</dbReference>
<sequence>MTTDVVIRYAEDINEKNEITDFNLFSISGKGISAVSWELPNAPLKKFGEGLLKKMVESYSAGVSDEDIYTFVVLSAEQPDSAIVNHRKTWGLLNVRGVKVNGVEEKKDVIVKGSEGLILSGLGSVKSNSLGVIESLINSGEKVFFSTIQSTNVNMTASIPRQITEWMSNIWINNGVVFFALGRYDEPDCEIVALGQKRNLQKLKYT</sequence>
<gene>
    <name evidence="1" type="ORF">AABB92_07105</name>
</gene>
<accession>A0ABU9MHS9</accession>
<dbReference type="EMBL" id="JBCGBG010000001">
    <property type="protein sequence ID" value="MEL7695432.1"/>
    <property type="molecule type" value="Genomic_DNA"/>
</dbReference>
<protein>
    <submittedName>
        <fullName evidence="1">Uncharacterized protein</fullName>
    </submittedName>
</protein>